<gene>
    <name evidence="1" type="ORF">CEE36_11270</name>
</gene>
<dbReference type="AlphaFoldDB" id="A0A532UPL1"/>
<organism evidence="1 2">
    <name type="scientific">candidate division TA06 bacterium B3_TA06</name>
    <dbReference type="NCBI Taxonomy" id="2012487"/>
    <lineage>
        <taxon>Bacteria</taxon>
        <taxon>Bacteria division TA06</taxon>
    </lineage>
</organism>
<dbReference type="PROSITE" id="PS51257">
    <property type="entry name" value="PROKAR_LIPOPROTEIN"/>
    <property type="match status" value="1"/>
</dbReference>
<reference evidence="1 2" key="1">
    <citation type="submission" date="2017-06" db="EMBL/GenBank/DDBJ databases">
        <title>Novel microbial phyla capable of carbon fixation and sulfur reduction in deep-sea sediments.</title>
        <authorList>
            <person name="Huang J."/>
            <person name="Baker B."/>
            <person name="Wang Y."/>
        </authorList>
    </citation>
    <scope>NUCLEOTIDE SEQUENCE [LARGE SCALE GENOMIC DNA]</scope>
    <source>
        <strain evidence="1">B3_TA06</strain>
    </source>
</reference>
<protein>
    <submittedName>
        <fullName evidence="1">Uncharacterized protein</fullName>
    </submittedName>
</protein>
<evidence type="ECO:0000313" key="2">
    <source>
        <dbReference type="Proteomes" id="UP000317778"/>
    </source>
</evidence>
<dbReference type="Proteomes" id="UP000317778">
    <property type="component" value="Unassembled WGS sequence"/>
</dbReference>
<sequence length="186" mass="20520">MAIKKIFAVGVLAFAILLGCSVNELGIEKPNYFPLDDGNAWVYEVQTDAAAYTIVCEMIELEPGIFGYHSYIQTDQPSIMAAELPEATEPFDDSAKVIIDSALALPQWGWVIPINPVEIADQASYTVKTPAGTFEECIFIQGKKDADGTRFDAWLAPEIGPVYISQRSDDETLLKELRLLRFLPAS</sequence>
<proteinExistence type="predicted"/>
<dbReference type="EMBL" id="NJBO01000037">
    <property type="protein sequence ID" value="TKJ36886.1"/>
    <property type="molecule type" value="Genomic_DNA"/>
</dbReference>
<comment type="caution">
    <text evidence="1">The sequence shown here is derived from an EMBL/GenBank/DDBJ whole genome shotgun (WGS) entry which is preliminary data.</text>
</comment>
<evidence type="ECO:0000313" key="1">
    <source>
        <dbReference type="EMBL" id="TKJ36886.1"/>
    </source>
</evidence>
<accession>A0A532UPL1</accession>
<name>A0A532UPL1_UNCT6</name>